<organism evidence="3 4">
    <name type="scientific">Podospora didyma</name>
    <dbReference type="NCBI Taxonomy" id="330526"/>
    <lineage>
        <taxon>Eukaryota</taxon>
        <taxon>Fungi</taxon>
        <taxon>Dikarya</taxon>
        <taxon>Ascomycota</taxon>
        <taxon>Pezizomycotina</taxon>
        <taxon>Sordariomycetes</taxon>
        <taxon>Sordariomycetidae</taxon>
        <taxon>Sordariales</taxon>
        <taxon>Podosporaceae</taxon>
        <taxon>Podospora</taxon>
    </lineage>
</organism>
<dbReference type="InterPro" id="IPR001509">
    <property type="entry name" value="Epimerase_deHydtase"/>
</dbReference>
<feature type="domain" description="NAD-dependent epimerase/dehydratase" evidence="2">
    <location>
        <begin position="55"/>
        <end position="365"/>
    </location>
</feature>
<dbReference type="Proteomes" id="UP001285441">
    <property type="component" value="Unassembled WGS sequence"/>
</dbReference>
<dbReference type="FunFam" id="3.40.50.720:FF:000418">
    <property type="entry name" value="UDP-glucose 4-epimerase 5"/>
    <property type="match status" value="1"/>
</dbReference>
<accession>A0AAE0P8B8</accession>
<dbReference type="PANTHER" id="PTHR43725:SF3">
    <property type="entry name" value="UDP-GLUCOSE 4-EPIMERASE (EUROFUNG)"/>
    <property type="match status" value="1"/>
</dbReference>
<dbReference type="SUPFAM" id="SSF51735">
    <property type="entry name" value="NAD(P)-binding Rossmann-fold domains"/>
    <property type="match status" value="1"/>
</dbReference>
<protein>
    <recommendedName>
        <fullName evidence="2">NAD-dependent epimerase/dehydratase domain-containing protein</fullName>
    </recommendedName>
</protein>
<comment type="caution">
    <text evidence="3">The sequence shown here is derived from an EMBL/GenBank/DDBJ whole genome shotgun (WGS) entry which is preliminary data.</text>
</comment>
<dbReference type="AlphaFoldDB" id="A0AAE0P8B8"/>
<dbReference type="EMBL" id="JAULSW010000001">
    <property type="protein sequence ID" value="KAK3395087.1"/>
    <property type="molecule type" value="Genomic_DNA"/>
</dbReference>
<dbReference type="Gene3D" id="3.90.25.10">
    <property type="entry name" value="UDP-galactose 4-epimerase, domain 1"/>
    <property type="match status" value="1"/>
</dbReference>
<dbReference type="PANTHER" id="PTHR43725">
    <property type="entry name" value="UDP-GLUCOSE 4-EPIMERASE"/>
    <property type="match status" value="1"/>
</dbReference>
<reference evidence="3" key="1">
    <citation type="journal article" date="2023" name="Mol. Phylogenet. Evol.">
        <title>Genome-scale phylogeny and comparative genomics of the fungal order Sordariales.</title>
        <authorList>
            <person name="Hensen N."/>
            <person name="Bonometti L."/>
            <person name="Westerberg I."/>
            <person name="Brannstrom I.O."/>
            <person name="Guillou S."/>
            <person name="Cros-Aarteil S."/>
            <person name="Calhoun S."/>
            <person name="Haridas S."/>
            <person name="Kuo A."/>
            <person name="Mondo S."/>
            <person name="Pangilinan J."/>
            <person name="Riley R."/>
            <person name="LaButti K."/>
            <person name="Andreopoulos B."/>
            <person name="Lipzen A."/>
            <person name="Chen C."/>
            <person name="Yan M."/>
            <person name="Daum C."/>
            <person name="Ng V."/>
            <person name="Clum A."/>
            <person name="Steindorff A."/>
            <person name="Ohm R.A."/>
            <person name="Martin F."/>
            <person name="Silar P."/>
            <person name="Natvig D.O."/>
            <person name="Lalanne C."/>
            <person name="Gautier V."/>
            <person name="Ament-Velasquez S.L."/>
            <person name="Kruys A."/>
            <person name="Hutchinson M.I."/>
            <person name="Powell A.J."/>
            <person name="Barry K."/>
            <person name="Miller A.N."/>
            <person name="Grigoriev I.V."/>
            <person name="Debuchy R."/>
            <person name="Gladieux P."/>
            <person name="Hiltunen Thoren M."/>
            <person name="Johannesson H."/>
        </authorList>
    </citation>
    <scope>NUCLEOTIDE SEQUENCE</scope>
    <source>
        <strain evidence="3">CBS 232.78</strain>
    </source>
</reference>
<dbReference type="GO" id="GO:0005996">
    <property type="term" value="P:monosaccharide metabolic process"/>
    <property type="evidence" value="ECO:0007669"/>
    <property type="project" value="TreeGrafter"/>
</dbReference>
<name>A0AAE0P8B8_9PEZI</name>
<evidence type="ECO:0000256" key="1">
    <source>
        <dbReference type="SAM" id="MobiDB-lite"/>
    </source>
</evidence>
<feature type="non-terminal residue" evidence="3">
    <location>
        <position position="436"/>
    </location>
</feature>
<dbReference type="Pfam" id="PF01370">
    <property type="entry name" value="Epimerase"/>
    <property type="match status" value="1"/>
</dbReference>
<dbReference type="GO" id="GO:0005829">
    <property type="term" value="C:cytosol"/>
    <property type="evidence" value="ECO:0007669"/>
    <property type="project" value="TreeGrafter"/>
</dbReference>
<gene>
    <name evidence="3" type="ORF">B0H63DRAFT_533594</name>
</gene>
<feature type="region of interest" description="Disordered" evidence="1">
    <location>
        <begin position="1"/>
        <end position="31"/>
    </location>
</feature>
<evidence type="ECO:0000259" key="2">
    <source>
        <dbReference type="Pfam" id="PF01370"/>
    </source>
</evidence>
<dbReference type="PRINTS" id="PR01713">
    <property type="entry name" value="NUCEPIMERASE"/>
</dbReference>
<sequence length="436" mass="47614">DSYAESLLSSSSPASLVASSPLTTPAESDDGFDIERLPTLLGGDDHVSNGSPTFILVIGGLGYIGSHTVLELLRAGQNVIIVDNLCNSYESVLHNIKLLIVDHCKTEGLPVPLIHFHRLDYRSRSMRFLLESYTDLVMTIDATGQQKMSYRSRIDGVIHFAACKSVVESIKRPLQYYQNNVCGLVSLLRHLDKYGIHNFIFSSSATVYGAKSNAGKPLREEDLVHHPEEYLDESGNTTILQPSAVGLSCPYARTKYFAEAILADAAASNPAWRIVALRYFNPVGCDPSGFLGENPRGEATNLYPVLTQVLTGVRRSLGVFGSDWATKDGTAVRDYIHVLDLARGHIAAMTWNAERGNGFRAFNLGSGSGTTVLEAVQSLEVAASRSIPLSWTGRRPGDVGFCVASTERARKELGWSPRESVAQCAADLWNFVQKRM</sequence>
<reference evidence="3" key="2">
    <citation type="submission" date="2023-06" db="EMBL/GenBank/DDBJ databases">
        <authorList>
            <consortium name="Lawrence Berkeley National Laboratory"/>
            <person name="Haridas S."/>
            <person name="Hensen N."/>
            <person name="Bonometti L."/>
            <person name="Westerberg I."/>
            <person name="Brannstrom I.O."/>
            <person name="Guillou S."/>
            <person name="Cros-Aarteil S."/>
            <person name="Calhoun S."/>
            <person name="Kuo A."/>
            <person name="Mondo S."/>
            <person name="Pangilinan J."/>
            <person name="Riley R."/>
            <person name="LaButti K."/>
            <person name="Andreopoulos B."/>
            <person name="Lipzen A."/>
            <person name="Chen C."/>
            <person name="Yanf M."/>
            <person name="Daum C."/>
            <person name="Ng V."/>
            <person name="Clum A."/>
            <person name="Steindorff A."/>
            <person name="Ohm R."/>
            <person name="Martin F."/>
            <person name="Silar P."/>
            <person name="Natvig D."/>
            <person name="Lalanne C."/>
            <person name="Gautier V."/>
            <person name="Ament-velasquez S.L."/>
            <person name="Kruys A."/>
            <person name="Hutchinson M.I."/>
            <person name="Powell A.J."/>
            <person name="Barry K."/>
            <person name="Miller A.N."/>
            <person name="Grigoriev I.V."/>
            <person name="Debuchy R."/>
            <person name="Gladieux P."/>
            <person name="Thoren M.H."/>
            <person name="Johannesson H."/>
        </authorList>
    </citation>
    <scope>NUCLEOTIDE SEQUENCE</scope>
    <source>
        <strain evidence="3">CBS 232.78</strain>
    </source>
</reference>
<dbReference type="GO" id="GO:0003978">
    <property type="term" value="F:UDP-glucose 4-epimerase activity"/>
    <property type="evidence" value="ECO:0007669"/>
    <property type="project" value="TreeGrafter"/>
</dbReference>
<dbReference type="InterPro" id="IPR036291">
    <property type="entry name" value="NAD(P)-bd_dom_sf"/>
</dbReference>
<dbReference type="Gene3D" id="3.40.50.720">
    <property type="entry name" value="NAD(P)-binding Rossmann-like Domain"/>
    <property type="match status" value="1"/>
</dbReference>
<evidence type="ECO:0000313" key="3">
    <source>
        <dbReference type="EMBL" id="KAK3395087.1"/>
    </source>
</evidence>
<feature type="compositionally biased region" description="Low complexity" evidence="1">
    <location>
        <begin position="1"/>
        <end position="22"/>
    </location>
</feature>
<feature type="non-terminal residue" evidence="3">
    <location>
        <position position="1"/>
    </location>
</feature>
<keyword evidence="4" id="KW-1185">Reference proteome</keyword>
<proteinExistence type="predicted"/>
<evidence type="ECO:0000313" key="4">
    <source>
        <dbReference type="Proteomes" id="UP001285441"/>
    </source>
</evidence>